<dbReference type="Proteomes" id="UP001154282">
    <property type="component" value="Unassembled WGS sequence"/>
</dbReference>
<sequence length="86" mass="9334">MEGGASTAAAMPTSSAAPIAASAVLRTRRLRGFGEEHCRASCGERHSRGLCFLRYCFFLVYLSPSVTQRLLFSPALAYSGHFSKVF</sequence>
<proteinExistence type="predicted"/>
<accession>A0AAV0IVZ9</accession>
<protein>
    <submittedName>
        <fullName evidence="1">Uncharacterized protein</fullName>
    </submittedName>
</protein>
<evidence type="ECO:0000313" key="1">
    <source>
        <dbReference type="EMBL" id="CAI0401791.1"/>
    </source>
</evidence>
<keyword evidence="2" id="KW-1185">Reference proteome</keyword>
<name>A0AAV0IVZ9_9ROSI</name>
<organism evidence="1 2">
    <name type="scientific">Linum tenue</name>
    <dbReference type="NCBI Taxonomy" id="586396"/>
    <lineage>
        <taxon>Eukaryota</taxon>
        <taxon>Viridiplantae</taxon>
        <taxon>Streptophyta</taxon>
        <taxon>Embryophyta</taxon>
        <taxon>Tracheophyta</taxon>
        <taxon>Spermatophyta</taxon>
        <taxon>Magnoliopsida</taxon>
        <taxon>eudicotyledons</taxon>
        <taxon>Gunneridae</taxon>
        <taxon>Pentapetalae</taxon>
        <taxon>rosids</taxon>
        <taxon>fabids</taxon>
        <taxon>Malpighiales</taxon>
        <taxon>Linaceae</taxon>
        <taxon>Linum</taxon>
    </lineage>
</organism>
<gene>
    <name evidence="1" type="ORF">LITE_LOCUS11345</name>
</gene>
<comment type="caution">
    <text evidence="1">The sequence shown here is derived from an EMBL/GenBank/DDBJ whole genome shotgun (WGS) entry which is preliminary data.</text>
</comment>
<dbReference type="EMBL" id="CAMGYJ010000004">
    <property type="protein sequence ID" value="CAI0401791.1"/>
    <property type="molecule type" value="Genomic_DNA"/>
</dbReference>
<evidence type="ECO:0000313" key="2">
    <source>
        <dbReference type="Proteomes" id="UP001154282"/>
    </source>
</evidence>
<reference evidence="1" key="1">
    <citation type="submission" date="2022-08" db="EMBL/GenBank/DDBJ databases">
        <authorList>
            <person name="Gutierrez-Valencia J."/>
        </authorList>
    </citation>
    <scope>NUCLEOTIDE SEQUENCE</scope>
</reference>
<dbReference type="AlphaFoldDB" id="A0AAV0IVZ9"/>